<evidence type="ECO:0000256" key="2">
    <source>
        <dbReference type="SAM" id="Phobius"/>
    </source>
</evidence>
<reference evidence="3 4" key="1">
    <citation type="submission" date="2017-06" db="EMBL/GenBank/DDBJ databases">
        <authorList>
            <person name="Kim H.J."/>
            <person name="Triplett B.A."/>
        </authorList>
    </citation>
    <scope>NUCLEOTIDE SEQUENCE [LARGE SCALE GENOMIC DNA]</scope>
    <source>
        <strain evidence="3 4">DSM 43151</strain>
    </source>
</reference>
<organism evidence="3 4">
    <name type="scientific">Actinoplanes regularis</name>
    <dbReference type="NCBI Taxonomy" id="52697"/>
    <lineage>
        <taxon>Bacteria</taxon>
        <taxon>Bacillati</taxon>
        <taxon>Actinomycetota</taxon>
        <taxon>Actinomycetes</taxon>
        <taxon>Micromonosporales</taxon>
        <taxon>Micromonosporaceae</taxon>
        <taxon>Actinoplanes</taxon>
    </lineage>
</organism>
<dbReference type="EMBL" id="FZNR01000004">
    <property type="protein sequence ID" value="SNR65951.1"/>
    <property type="molecule type" value="Genomic_DNA"/>
</dbReference>
<accession>A0A238Y592</accession>
<gene>
    <name evidence="3" type="ORF">SAMN06264365_104249</name>
</gene>
<protein>
    <submittedName>
        <fullName evidence="3">Uncharacterized protein</fullName>
    </submittedName>
</protein>
<keyword evidence="2" id="KW-0812">Transmembrane</keyword>
<keyword evidence="2" id="KW-0472">Membrane</keyword>
<dbReference type="AlphaFoldDB" id="A0A238Y592"/>
<proteinExistence type="predicted"/>
<evidence type="ECO:0000256" key="1">
    <source>
        <dbReference type="SAM" id="MobiDB-lite"/>
    </source>
</evidence>
<evidence type="ECO:0000313" key="4">
    <source>
        <dbReference type="Proteomes" id="UP000198415"/>
    </source>
</evidence>
<sequence>MTVPQPDDDSVDSDSVVGRKRRWRRPSRGTVLLVVEAAGVVVAVITLVKSWIS</sequence>
<keyword evidence="2" id="KW-1133">Transmembrane helix</keyword>
<feature type="region of interest" description="Disordered" evidence="1">
    <location>
        <begin position="1"/>
        <end position="23"/>
    </location>
</feature>
<dbReference type="Proteomes" id="UP000198415">
    <property type="component" value="Unassembled WGS sequence"/>
</dbReference>
<feature type="compositionally biased region" description="Acidic residues" evidence="1">
    <location>
        <begin position="1"/>
        <end position="12"/>
    </location>
</feature>
<feature type="transmembrane region" description="Helical" evidence="2">
    <location>
        <begin position="29"/>
        <end position="52"/>
    </location>
</feature>
<name>A0A238Y592_9ACTN</name>
<evidence type="ECO:0000313" key="3">
    <source>
        <dbReference type="EMBL" id="SNR65951.1"/>
    </source>
</evidence>
<keyword evidence="4" id="KW-1185">Reference proteome</keyword>